<accession>A0ABW2C8Z3</accession>
<organism evidence="1 2">
    <name type="scientific">Haloechinothrix salitolerans</name>
    <dbReference type="NCBI Taxonomy" id="926830"/>
    <lineage>
        <taxon>Bacteria</taxon>
        <taxon>Bacillati</taxon>
        <taxon>Actinomycetota</taxon>
        <taxon>Actinomycetes</taxon>
        <taxon>Pseudonocardiales</taxon>
        <taxon>Pseudonocardiaceae</taxon>
        <taxon>Haloechinothrix</taxon>
    </lineage>
</organism>
<proteinExistence type="predicted"/>
<dbReference type="Proteomes" id="UP001596337">
    <property type="component" value="Unassembled WGS sequence"/>
</dbReference>
<keyword evidence="2" id="KW-1185">Reference proteome</keyword>
<dbReference type="EMBL" id="JBHSXX010000001">
    <property type="protein sequence ID" value="MFC6871626.1"/>
    <property type="molecule type" value="Genomic_DNA"/>
</dbReference>
<name>A0ABW2C8Z3_9PSEU</name>
<reference evidence="2" key="1">
    <citation type="journal article" date="2019" name="Int. J. Syst. Evol. Microbiol.">
        <title>The Global Catalogue of Microorganisms (GCM) 10K type strain sequencing project: providing services to taxonomists for standard genome sequencing and annotation.</title>
        <authorList>
            <consortium name="The Broad Institute Genomics Platform"/>
            <consortium name="The Broad Institute Genome Sequencing Center for Infectious Disease"/>
            <person name="Wu L."/>
            <person name="Ma J."/>
        </authorList>
    </citation>
    <scope>NUCLEOTIDE SEQUENCE [LARGE SCALE GENOMIC DNA]</scope>
    <source>
        <strain evidence="2">KCTC 32255</strain>
    </source>
</reference>
<evidence type="ECO:0000313" key="2">
    <source>
        <dbReference type="Proteomes" id="UP001596337"/>
    </source>
</evidence>
<sequence length="45" mass="4782">MRPVPVLLAVALGLVLGVLGQRAWVAVGEIEKALAEGDRELAERD</sequence>
<comment type="caution">
    <text evidence="1">The sequence shown here is derived from an EMBL/GenBank/DDBJ whole genome shotgun (WGS) entry which is preliminary data.</text>
</comment>
<protein>
    <submittedName>
        <fullName evidence="1">Uncharacterized protein</fullName>
    </submittedName>
</protein>
<gene>
    <name evidence="1" type="ORF">ACFQGD_31345</name>
</gene>
<evidence type="ECO:0000313" key="1">
    <source>
        <dbReference type="EMBL" id="MFC6871626.1"/>
    </source>
</evidence>
<dbReference type="RefSeq" id="WP_390221126.1">
    <property type="nucleotide sequence ID" value="NZ_JBHSXX010000001.1"/>
</dbReference>